<dbReference type="Pfam" id="PF00313">
    <property type="entry name" value="CSD"/>
    <property type="match status" value="1"/>
</dbReference>
<gene>
    <name evidence="5" type="ORF">SAMN05216215_109915</name>
</gene>
<keyword evidence="5" id="KW-0238">DNA-binding</keyword>
<dbReference type="InterPro" id="IPR011129">
    <property type="entry name" value="CSD"/>
</dbReference>
<dbReference type="PROSITE" id="PS51857">
    <property type="entry name" value="CSD_2"/>
    <property type="match status" value="1"/>
</dbReference>
<dbReference type="FunFam" id="2.40.50.140:FF:000006">
    <property type="entry name" value="Cold shock protein CspC"/>
    <property type="match status" value="1"/>
</dbReference>
<dbReference type="STRING" id="418495.SAMN05216215_109915"/>
<dbReference type="EMBL" id="FNOK01000099">
    <property type="protein sequence ID" value="SDZ55948.1"/>
    <property type="molecule type" value="Genomic_DNA"/>
</dbReference>
<keyword evidence="6" id="KW-1185">Reference proteome</keyword>
<evidence type="ECO:0000313" key="5">
    <source>
        <dbReference type="EMBL" id="SDZ55948.1"/>
    </source>
</evidence>
<comment type="subcellular location">
    <subcellularLocation>
        <location evidence="1 3">Cytoplasm</location>
    </subcellularLocation>
</comment>
<organism evidence="5 6">
    <name type="scientific">Saccharopolyspora shandongensis</name>
    <dbReference type="NCBI Taxonomy" id="418495"/>
    <lineage>
        <taxon>Bacteria</taxon>
        <taxon>Bacillati</taxon>
        <taxon>Actinomycetota</taxon>
        <taxon>Actinomycetes</taxon>
        <taxon>Pseudonocardiales</taxon>
        <taxon>Pseudonocardiaceae</taxon>
        <taxon>Saccharopolyspora</taxon>
    </lineage>
</organism>
<dbReference type="Gene3D" id="2.40.50.140">
    <property type="entry name" value="Nucleic acid-binding proteins"/>
    <property type="match status" value="1"/>
</dbReference>
<dbReference type="CDD" id="cd04458">
    <property type="entry name" value="CSP_CDS"/>
    <property type="match status" value="1"/>
</dbReference>
<dbReference type="PROSITE" id="PS00352">
    <property type="entry name" value="CSD_1"/>
    <property type="match status" value="1"/>
</dbReference>
<dbReference type="PRINTS" id="PR00050">
    <property type="entry name" value="COLDSHOCK"/>
</dbReference>
<keyword evidence="2" id="KW-0963">Cytoplasm</keyword>
<dbReference type="SMART" id="SM00357">
    <property type="entry name" value="CSP"/>
    <property type="match status" value="1"/>
</dbReference>
<dbReference type="PANTHER" id="PTHR11544">
    <property type="entry name" value="COLD SHOCK DOMAIN CONTAINING PROTEINS"/>
    <property type="match status" value="1"/>
</dbReference>
<dbReference type="Proteomes" id="UP000199529">
    <property type="component" value="Unassembled WGS sequence"/>
</dbReference>
<dbReference type="InterPro" id="IPR002059">
    <property type="entry name" value="CSP_DNA-bd"/>
</dbReference>
<dbReference type="InterPro" id="IPR050181">
    <property type="entry name" value="Cold_shock_domain"/>
</dbReference>
<evidence type="ECO:0000259" key="4">
    <source>
        <dbReference type="PROSITE" id="PS51857"/>
    </source>
</evidence>
<evidence type="ECO:0000256" key="1">
    <source>
        <dbReference type="ARBA" id="ARBA00004496"/>
    </source>
</evidence>
<reference evidence="6" key="1">
    <citation type="submission" date="2016-10" db="EMBL/GenBank/DDBJ databases">
        <authorList>
            <person name="Varghese N."/>
            <person name="Submissions S."/>
        </authorList>
    </citation>
    <scope>NUCLEOTIDE SEQUENCE [LARGE SCALE GENOMIC DNA]</scope>
    <source>
        <strain evidence="6">CGMCC 4.3530</strain>
    </source>
</reference>
<dbReference type="InterPro" id="IPR019844">
    <property type="entry name" value="CSD_CS"/>
</dbReference>
<dbReference type="AlphaFoldDB" id="A0A1H3U0R4"/>
<evidence type="ECO:0000256" key="3">
    <source>
        <dbReference type="RuleBase" id="RU000408"/>
    </source>
</evidence>
<dbReference type="InterPro" id="IPR012340">
    <property type="entry name" value="NA-bd_OB-fold"/>
</dbReference>
<dbReference type="SUPFAM" id="SSF50249">
    <property type="entry name" value="Nucleic acid-binding proteins"/>
    <property type="match status" value="1"/>
</dbReference>
<evidence type="ECO:0000313" key="6">
    <source>
        <dbReference type="Proteomes" id="UP000199529"/>
    </source>
</evidence>
<dbReference type="GO" id="GO:0003677">
    <property type="term" value="F:DNA binding"/>
    <property type="evidence" value="ECO:0007669"/>
    <property type="project" value="UniProtKB-KW"/>
</dbReference>
<accession>A0A1H3U0R4</accession>
<feature type="domain" description="CSD" evidence="4">
    <location>
        <begin position="26"/>
        <end position="91"/>
    </location>
</feature>
<protein>
    <submittedName>
        <fullName evidence="5">Cold-shock DNA-binding protein family</fullName>
    </submittedName>
</protein>
<evidence type="ECO:0000256" key="2">
    <source>
        <dbReference type="ARBA" id="ARBA00022490"/>
    </source>
</evidence>
<dbReference type="GO" id="GO:0005737">
    <property type="term" value="C:cytoplasm"/>
    <property type="evidence" value="ECO:0007669"/>
    <property type="project" value="UniProtKB-SubCell"/>
</dbReference>
<name>A0A1H3U0R4_9PSEU</name>
<sequence>MLVVSYPVVGWPHCGDKAAPQGDVGMAQGSVKWFNGEKGFGFIAQDGGGPDVFVHFSEIQGSGFKSLDEGQRVEFEIGQGQKGPQAQGVRVI</sequence>
<proteinExistence type="predicted"/>